<sequence length="104" mass="11855">MSSALRRLSSQVPRLTRGMKTSSTVRKEVSHEELVYGDGHHGLRPGYTYDFEHGPHYLQPEKIPNFWSKFYTGLGALYAFGLGIPVVAVTWQQWKLKSGFKGFH</sequence>
<dbReference type="Proteomes" id="UP000612055">
    <property type="component" value="Unassembled WGS sequence"/>
</dbReference>
<dbReference type="EMBL" id="JAEHOE010000019">
    <property type="protein sequence ID" value="KAG2496356.1"/>
    <property type="molecule type" value="Genomic_DNA"/>
</dbReference>
<protein>
    <submittedName>
        <fullName evidence="3">Uncharacterized protein</fullName>
    </submittedName>
</protein>
<proteinExistence type="predicted"/>
<evidence type="ECO:0000313" key="3">
    <source>
        <dbReference type="EMBL" id="KAG2496356.1"/>
    </source>
</evidence>
<feature type="transmembrane region" description="Helical" evidence="2">
    <location>
        <begin position="70"/>
        <end position="91"/>
    </location>
</feature>
<feature type="region of interest" description="Disordered" evidence="1">
    <location>
        <begin position="1"/>
        <end position="24"/>
    </location>
</feature>
<dbReference type="AlphaFoldDB" id="A0A835Y8V8"/>
<organism evidence="3 4">
    <name type="scientific">Edaphochlamys debaryana</name>
    <dbReference type="NCBI Taxonomy" id="47281"/>
    <lineage>
        <taxon>Eukaryota</taxon>
        <taxon>Viridiplantae</taxon>
        <taxon>Chlorophyta</taxon>
        <taxon>core chlorophytes</taxon>
        <taxon>Chlorophyceae</taxon>
        <taxon>CS clade</taxon>
        <taxon>Chlamydomonadales</taxon>
        <taxon>Chlamydomonadales incertae sedis</taxon>
        <taxon>Edaphochlamys</taxon>
    </lineage>
</organism>
<comment type="caution">
    <text evidence="3">The sequence shown here is derived from an EMBL/GenBank/DDBJ whole genome shotgun (WGS) entry which is preliminary data.</text>
</comment>
<evidence type="ECO:0000313" key="4">
    <source>
        <dbReference type="Proteomes" id="UP000612055"/>
    </source>
</evidence>
<keyword evidence="4" id="KW-1185">Reference proteome</keyword>
<keyword evidence="2" id="KW-0812">Transmembrane</keyword>
<dbReference type="OrthoDB" id="521730at2759"/>
<accession>A0A835Y8V8</accession>
<keyword evidence="2" id="KW-1133">Transmembrane helix</keyword>
<gene>
    <name evidence="3" type="ORF">HYH03_005586</name>
</gene>
<name>A0A835Y8V8_9CHLO</name>
<evidence type="ECO:0000256" key="2">
    <source>
        <dbReference type="SAM" id="Phobius"/>
    </source>
</evidence>
<reference evidence="3" key="1">
    <citation type="journal article" date="2020" name="bioRxiv">
        <title>Comparative genomics of Chlamydomonas.</title>
        <authorList>
            <person name="Craig R.J."/>
            <person name="Hasan A.R."/>
            <person name="Ness R.W."/>
            <person name="Keightley P.D."/>
        </authorList>
    </citation>
    <scope>NUCLEOTIDE SEQUENCE</scope>
    <source>
        <strain evidence="3">CCAP 11/70</strain>
    </source>
</reference>
<keyword evidence="2" id="KW-0472">Membrane</keyword>
<evidence type="ECO:0000256" key="1">
    <source>
        <dbReference type="SAM" id="MobiDB-lite"/>
    </source>
</evidence>